<dbReference type="AlphaFoldDB" id="A0A0N8H435"/>
<evidence type="ECO:0000313" key="1">
    <source>
        <dbReference type="EMBL" id="KPM32268.1"/>
    </source>
</evidence>
<evidence type="ECO:0000313" key="2">
    <source>
        <dbReference type="Proteomes" id="UP000050280"/>
    </source>
</evidence>
<dbReference type="Proteomes" id="UP000050280">
    <property type="component" value="Unassembled WGS sequence"/>
</dbReference>
<organism evidence="1 2">
    <name type="scientific">Croceitalea dokdonensis DOKDO 023</name>
    <dbReference type="NCBI Taxonomy" id="1300341"/>
    <lineage>
        <taxon>Bacteria</taxon>
        <taxon>Pseudomonadati</taxon>
        <taxon>Bacteroidota</taxon>
        <taxon>Flavobacteriia</taxon>
        <taxon>Flavobacteriales</taxon>
        <taxon>Flavobacteriaceae</taxon>
        <taxon>Croceitalea</taxon>
    </lineage>
</organism>
<dbReference type="RefSeq" id="WP_172675914.1">
    <property type="nucleotide sequence ID" value="NZ_LDJX01000003.1"/>
</dbReference>
<keyword evidence="2" id="KW-1185">Reference proteome</keyword>
<protein>
    <submittedName>
        <fullName evidence="1">Uncharacterized protein</fullName>
    </submittedName>
</protein>
<reference evidence="1 2" key="1">
    <citation type="submission" date="2015-09" db="EMBL/GenBank/DDBJ databases">
        <title>Genome sequence of the marine flavobacterium Croceitalea dokdonensis DOKDO 023 that contains proton- and sodium-pumping rhodopsins.</title>
        <authorList>
            <person name="Kwon S.-K."/>
            <person name="Lee H.K."/>
            <person name="Kwak M.-J."/>
            <person name="Kim J.F."/>
        </authorList>
    </citation>
    <scope>NUCLEOTIDE SEQUENCE [LARGE SCALE GENOMIC DNA]</scope>
    <source>
        <strain evidence="1 2">DOKDO 023</strain>
    </source>
</reference>
<comment type="caution">
    <text evidence="1">The sequence shown here is derived from an EMBL/GenBank/DDBJ whole genome shotgun (WGS) entry which is preliminary data.</text>
</comment>
<proteinExistence type="predicted"/>
<sequence length="47" mass="5318">MRVEHKFLMVDVDGQARLVFELAKIRFGFVILTIGTSLSAGRESHEL</sequence>
<accession>A0A0N8H435</accession>
<dbReference type="EMBL" id="LDJX01000003">
    <property type="protein sequence ID" value="KPM32268.1"/>
    <property type="molecule type" value="Genomic_DNA"/>
</dbReference>
<gene>
    <name evidence="1" type="ORF">I595_1918</name>
</gene>
<dbReference type="STRING" id="1300341.I595_1918"/>
<name>A0A0N8H435_9FLAO</name>